<dbReference type="Pfam" id="PF00176">
    <property type="entry name" value="SNF2-rel_dom"/>
    <property type="match status" value="1"/>
</dbReference>
<dbReference type="InterPro" id="IPR014001">
    <property type="entry name" value="Helicase_ATP-bd"/>
</dbReference>
<dbReference type="Pfam" id="PF00271">
    <property type="entry name" value="Helicase_C"/>
    <property type="match status" value="1"/>
</dbReference>
<dbReference type="Gene3D" id="3.40.50.10810">
    <property type="entry name" value="Tandem AAA-ATPase domain"/>
    <property type="match status" value="1"/>
</dbReference>
<keyword evidence="4" id="KW-0067">ATP-binding</keyword>
<keyword evidence="4" id="KW-0347">Helicase</keyword>
<dbReference type="PROSITE" id="PS51192">
    <property type="entry name" value="HELICASE_ATP_BIND_1"/>
    <property type="match status" value="1"/>
</dbReference>
<feature type="domain" description="Helicase C-terminal" evidence="3">
    <location>
        <begin position="539"/>
        <end position="691"/>
    </location>
</feature>
<dbReference type="SMART" id="SM00487">
    <property type="entry name" value="DEXDc"/>
    <property type="match status" value="1"/>
</dbReference>
<dbReference type="CDD" id="cd17919">
    <property type="entry name" value="DEXHc_Snf"/>
    <property type="match status" value="1"/>
</dbReference>
<dbReference type="SUPFAM" id="SSF52540">
    <property type="entry name" value="P-loop containing nucleoside triphosphate hydrolases"/>
    <property type="match status" value="2"/>
</dbReference>
<dbReference type="InterPro" id="IPR038718">
    <property type="entry name" value="SNF2-like_sf"/>
</dbReference>
<dbReference type="Gene3D" id="1.10.150.20">
    <property type="entry name" value="5' to 3' exonuclease, C-terminal subdomain"/>
    <property type="match status" value="1"/>
</dbReference>
<dbReference type="EMBL" id="BAAAYK010000038">
    <property type="protein sequence ID" value="GAA3360071.1"/>
    <property type="molecule type" value="Genomic_DNA"/>
</dbReference>
<protein>
    <submittedName>
        <fullName evidence="4">DEAD/DEAH box helicase</fullName>
    </submittedName>
</protein>
<dbReference type="InterPro" id="IPR049730">
    <property type="entry name" value="SNF2/RAD54-like_C"/>
</dbReference>
<name>A0ABP6RRJ5_9PSEU</name>
<dbReference type="GO" id="GO:0016787">
    <property type="term" value="F:hydrolase activity"/>
    <property type="evidence" value="ECO:0007669"/>
    <property type="project" value="UniProtKB-KW"/>
</dbReference>
<organism evidence="4 5">
    <name type="scientific">Saccharopolyspora gregorii</name>
    <dbReference type="NCBI Taxonomy" id="33914"/>
    <lineage>
        <taxon>Bacteria</taxon>
        <taxon>Bacillati</taxon>
        <taxon>Actinomycetota</taxon>
        <taxon>Actinomycetes</taxon>
        <taxon>Pseudonocardiales</taxon>
        <taxon>Pseudonocardiaceae</taxon>
        <taxon>Saccharopolyspora</taxon>
    </lineage>
</organism>
<keyword evidence="5" id="KW-1185">Reference proteome</keyword>
<dbReference type="Proteomes" id="UP001500483">
    <property type="component" value="Unassembled WGS sequence"/>
</dbReference>
<keyword evidence="1 4" id="KW-0378">Hydrolase</keyword>
<evidence type="ECO:0000259" key="2">
    <source>
        <dbReference type="PROSITE" id="PS51192"/>
    </source>
</evidence>
<proteinExistence type="predicted"/>
<sequence>MGLDDGPGAVRAGRAARAVLAGARSFRAAAHGLLAEPDRLREQARQQYDAFRQREAWERLRGMPVGRLRDAARTRLRLGELERAGYRTAADVAAATPELLQAVPGVGPATAQEAAAAAARLARASAQDVVLRIDPDRRDPEHAALLATVRAWELAGERISAQQQEIRRGLDALDELEPVAQRAGSRLRMWFTGAARRTTALDALARVDELLAEPGIRRIAAAQPTPDVERPDELWQDYERRAATYNTLLAELTGHAGTAAGAATGQLPPEQERQVTATGLDTGLMRVALRGYQAFGAKFALARRKSILGDEMGLGKTVEALAAMAHLTARGGTHFLVVCPAGVLINWVHETSRRSALVPHPLHGPHRDAATREWLRDGGIAVTSFDTLQRLRGVADAPLSMVVVDEAHYVKNPQAQRSRAVVSLVGRADRALLLTGTPMENRVDEFRTLVGYLQPEVAARLDARDALAPGRFRRAVAPVYLRRNQEDVLTELPELIELEDWVELTGADDTAYRNAVASGNLMAMRRTAYEQAGSAKLARLREIVEEAAQQRWKVVVFTFFRPVLAAVREAVGPAAMPKDLDGDLTDKQGLVDEFSERDGHAVLLAQIDAGGTGLNIQAANVVVLAEPQLKPSAEEQAIARCHRMGQTRKVHVHRILAKDTVDQRLRELLEGKSRLFDAYARESAAKLTDPEALNTRPLDERRLHDATVPVERRIVEVERDRLGLG</sequence>
<feature type="domain" description="Helicase ATP-binding" evidence="2">
    <location>
        <begin position="297"/>
        <end position="456"/>
    </location>
</feature>
<dbReference type="GO" id="GO:0004386">
    <property type="term" value="F:helicase activity"/>
    <property type="evidence" value="ECO:0007669"/>
    <property type="project" value="UniProtKB-KW"/>
</dbReference>
<reference evidence="5" key="1">
    <citation type="journal article" date="2019" name="Int. J. Syst. Evol. Microbiol.">
        <title>The Global Catalogue of Microorganisms (GCM) 10K type strain sequencing project: providing services to taxonomists for standard genome sequencing and annotation.</title>
        <authorList>
            <consortium name="The Broad Institute Genomics Platform"/>
            <consortium name="The Broad Institute Genome Sequencing Center for Infectious Disease"/>
            <person name="Wu L."/>
            <person name="Ma J."/>
        </authorList>
    </citation>
    <scope>NUCLEOTIDE SEQUENCE [LARGE SCALE GENOMIC DNA]</scope>
    <source>
        <strain evidence="5">JCM 9687</strain>
    </source>
</reference>
<dbReference type="PROSITE" id="PS51194">
    <property type="entry name" value="HELICASE_CTER"/>
    <property type="match status" value="1"/>
</dbReference>
<comment type="caution">
    <text evidence="4">The sequence shown here is derived from an EMBL/GenBank/DDBJ whole genome shotgun (WGS) entry which is preliminary data.</text>
</comment>
<evidence type="ECO:0000259" key="3">
    <source>
        <dbReference type="PROSITE" id="PS51194"/>
    </source>
</evidence>
<dbReference type="InterPro" id="IPR000330">
    <property type="entry name" value="SNF2_N"/>
</dbReference>
<dbReference type="Gene3D" id="3.40.50.300">
    <property type="entry name" value="P-loop containing nucleotide triphosphate hydrolases"/>
    <property type="match status" value="1"/>
</dbReference>
<dbReference type="InterPro" id="IPR001650">
    <property type="entry name" value="Helicase_C-like"/>
</dbReference>
<dbReference type="CDD" id="cd18793">
    <property type="entry name" value="SF2_C_SNF"/>
    <property type="match status" value="1"/>
</dbReference>
<evidence type="ECO:0000313" key="5">
    <source>
        <dbReference type="Proteomes" id="UP001500483"/>
    </source>
</evidence>
<accession>A0ABP6RRJ5</accession>
<dbReference type="RefSeq" id="WP_344928451.1">
    <property type="nucleotide sequence ID" value="NZ_BAAAYK010000038.1"/>
</dbReference>
<dbReference type="PANTHER" id="PTHR10799">
    <property type="entry name" value="SNF2/RAD54 HELICASE FAMILY"/>
    <property type="match status" value="1"/>
</dbReference>
<dbReference type="InterPro" id="IPR027417">
    <property type="entry name" value="P-loop_NTPase"/>
</dbReference>
<keyword evidence="4" id="KW-0547">Nucleotide-binding</keyword>
<evidence type="ECO:0000313" key="4">
    <source>
        <dbReference type="EMBL" id="GAA3360071.1"/>
    </source>
</evidence>
<gene>
    <name evidence="4" type="ORF">GCM10020366_38600</name>
</gene>
<dbReference type="Pfam" id="PF14520">
    <property type="entry name" value="HHH_5"/>
    <property type="match status" value="1"/>
</dbReference>
<evidence type="ECO:0000256" key="1">
    <source>
        <dbReference type="ARBA" id="ARBA00022801"/>
    </source>
</evidence>